<dbReference type="RefSeq" id="WP_036675638.1">
    <property type="nucleotide sequence ID" value="NZ_JNVM01000002.1"/>
</dbReference>
<dbReference type="AlphaFoldDB" id="A0A081PAL5"/>
<protein>
    <submittedName>
        <fullName evidence="4">Transcriptional regulator</fullName>
    </submittedName>
</protein>
<dbReference type="InterPro" id="IPR009057">
    <property type="entry name" value="Homeodomain-like_sf"/>
</dbReference>
<name>A0A081PAL5_9BACL</name>
<sequence>MPPDQMETKDKILQATLDMIKKEGFESVTIRKIAAHSDTNLALINYYFGSKEKLISEAIKIMLLGFRGTFDVLDDSALPPKERLKTFLTLYVQVIQQYPELVSRIITTGTAMFASQVEYGEFLREMGFHKIQAVLQQITQEDRPDQLMMMITQLFGAIFLPALMKPILESGAGVKMLPIGEQIDWFFERYFHDK</sequence>
<dbReference type="PROSITE" id="PS50977">
    <property type="entry name" value="HTH_TETR_2"/>
    <property type="match status" value="1"/>
</dbReference>
<reference evidence="4 5" key="1">
    <citation type="submission" date="2014-06" db="EMBL/GenBank/DDBJ databases">
        <title>Draft genome sequence of Paenibacillus sp. MSt1.</title>
        <authorList>
            <person name="Aw Y.K."/>
            <person name="Ong K.S."/>
            <person name="Gan H.M."/>
            <person name="Lee S.M."/>
        </authorList>
    </citation>
    <scope>NUCLEOTIDE SEQUENCE [LARGE SCALE GENOMIC DNA]</scope>
    <source>
        <strain evidence="4 5">MSt1</strain>
    </source>
</reference>
<dbReference type="Proteomes" id="UP000028123">
    <property type="component" value="Unassembled WGS sequence"/>
</dbReference>
<dbReference type="PANTHER" id="PTHR43479">
    <property type="entry name" value="ACREF/ENVCD OPERON REPRESSOR-RELATED"/>
    <property type="match status" value="1"/>
</dbReference>
<dbReference type="PANTHER" id="PTHR43479:SF11">
    <property type="entry name" value="ACREF_ENVCD OPERON REPRESSOR-RELATED"/>
    <property type="match status" value="1"/>
</dbReference>
<proteinExistence type="predicted"/>
<feature type="domain" description="HTH tetR-type" evidence="3">
    <location>
        <begin position="6"/>
        <end position="66"/>
    </location>
</feature>
<accession>A0A081PAL5</accession>
<dbReference type="SUPFAM" id="SSF46689">
    <property type="entry name" value="Homeodomain-like"/>
    <property type="match status" value="1"/>
</dbReference>
<dbReference type="eggNOG" id="COG1309">
    <property type="taxonomic scope" value="Bacteria"/>
</dbReference>
<evidence type="ECO:0000313" key="5">
    <source>
        <dbReference type="Proteomes" id="UP000028123"/>
    </source>
</evidence>
<evidence type="ECO:0000256" key="1">
    <source>
        <dbReference type="ARBA" id="ARBA00023125"/>
    </source>
</evidence>
<keyword evidence="5" id="KW-1185">Reference proteome</keyword>
<gene>
    <name evidence="4" type="ORF">ET33_13730</name>
</gene>
<dbReference type="Gene3D" id="1.10.357.10">
    <property type="entry name" value="Tetracycline Repressor, domain 2"/>
    <property type="match status" value="1"/>
</dbReference>
<evidence type="ECO:0000313" key="4">
    <source>
        <dbReference type="EMBL" id="KEQ27738.1"/>
    </source>
</evidence>
<comment type="caution">
    <text evidence="4">The sequence shown here is derived from an EMBL/GenBank/DDBJ whole genome shotgun (WGS) entry which is preliminary data.</text>
</comment>
<dbReference type="OrthoDB" id="9789566at2"/>
<evidence type="ECO:0000256" key="2">
    <source>
        <dbReference type="PROSITE-ProRule" id="PRU00335"/>
    </source>
</evidence>
<dbReference type="Pfam" id="PF00440">
    <property type="entry name" value="TetR_N"/>
    <property type="match status" value="1"/>
</dbReference>
<organism evidence="4 5">
    <name type="scientific">Paenibacillus tyrfis</name>
    <dbReference type="NCBI Taxonomy" id="1501230"/>
    <lineage>
        <taxon>Bacteria</taxon>
        <taxon>Bacillati</taxon>
        <taxon>Bacillota</taxon>
        <taxon>Bacilli</taxon>
        <taxon>Bacillales</taxon>
        <taxon>Paenibacillaceae</taxon>
        <taxon>Paenibacillus</taxon>
    </lineage>
</organism>
<dbReference type="InterPro" id="IPR001647">
    <property type="entry name" value="HTH_TetR"/>
</dbReference>
<keyword evidence="1 2" id="KW-0238">DNA-binding</keyword>
<dbReference type="EMBL" id="JNVM01000002">
    <property type="protein sequence ID" value="KEQ27738.1"/>
    <property type="molecule type" value="Genomic_DNA"/>
</dbReference>
<feature type="DNA-binding region" description="H-T-H motif" evidence="2">
    <location>
        <begin position="29"/>
        <end position="48"/>
    </location>
</feature>
<dbReference type="InterPro" id="IPR050624">
    <property type="entry name" value="HTH-type_Tx_Regulator"/>
</dbReference>
<evidence type="ECO:0000259" key="3">
    <source>
        <dbReference type="PROSITE" id="PS50977"/>
    </source>
</evidence>
<dbReference type="GO" id="GO:0003677">
    <property type="term" value="F:DNA binding"/>
    <property type="evidence" value="ECO:0007669"/>
    <property type="project" value="UniProtKB-UniRule"/>
</dbReference>